<comment type="caution">
    <text evidence="1">The sequence shown here is derived from an EMBL/GenBank/DDBJ whole genome shotgun (WGS) entry which is preliminary data.</text>
</comment>
<evidence type="ECO:0000313" key="2">
    <source>
        <dbReference type="Proteomes" id="UP000011514"/>
    </source>
</evidence>
<keyword evidence="2" id="KW-1185">Reference proteome</keyword>
<evidence type="ECO:0000313" key="1">
    <source>
        <dbReference type="EMBL" id="ELZ36161.1"/>
    </source>
</evidence>
<dbReference type="InterPro" id="IPR045396">
    <property type="entry name" value="DUF6517"/>
</dbReference>
<organism evidence="1 2">
    <name type="scientific">Halorubrum saccharovorum DSM 1137</name>
    <dbReference type="NCBI Taxonomy" id="1227484"/>
    <lineage>
        <taxon>Archaea</taxon>
        <taxon>Methanobacteriati</taxon>
        <taxon>Methanobacteriota</taxon>
        <taxon>Stenosarchaea group</taxon>
        <taxon>Halobacteria</taxon>
        <taxon>Halobacteriales</taxon>
        <taxon>Haloferacaceae</taxon>
        <taxon>Halorubrum</taxon>
    </lineage>
</organism>
<dbReference type="eggNOG" id="arCOG03927">
    <property type="taxonomic scope" value="Archaea"/>
</dbReference>
<gene>
    <name evidence="1" type="ORF">C471_15167</name>
</gene>
<dbReference type="RefSeq" id="WP_004050400.1">
    <property type="nucleotide sequence ID" value="NZ_AOJE01000070.1"/>
</dbReference>
<dbReference type="AlphaFoldDB" id="M0DKY9"/>
<dbReference type="OrthoDB" id="300230at2157"/>
<sequence length="186" mass="20324">MDPPVVPRERLGDWQRVDETTERAFAAGPVSVDASTVRYERAAARPPRPFCFASRLHIRPETPPNAVLTALVERRARSGFRERLAERDIAEVEHRGDRAIAVDDPRASRATLSTFRGVARVGTEKRRTPIEALLAVWESGEYLLGGGAYPIGEGPYPSGGSPADARRELLGIVRGIESPADRDGAD</sequence>
<protein>
    <submittedName>
        <fullName evidence="1">Uncharacterized protein</fullName>
    </submittedName>
</protein>
<dbReference type="PATRIC" id="fig|1227484.4.peg.2986"/>
<proteinExistence type="predicted"/>
<accession>M0DKY9</accession>
<dbReference type="Proteomes" id="UP000011514">
    <property type="component" value="Unassembled WGS sequence"/>
</dbReference>
<reference evidence="1 2" key="1">
    <citation type="journal article" date="2014" name="PLoS Genet.">
        <title>Phylogenetically driven sequencing of extremely halophilic archaea reveals strategies for static and dynamic osmo-response.</title>
        <authorList>
            <person name="Becker E.A."/>
            <person name="Seitzer P.M."/>
            <person name="Tritt A."/>
            <person name="Larsen D."/>
            <person name="Krusor M."/>
            <person name="Yao A.I."/>
            <person name="Wu D."/>
            <person name="Madern D."/>
            <person name="Eisen J.A."/>
            <person name="Darling A.E."/>
            <person name="Facciotti M.T."/>
        </authorList>
    </citation>
    <scope>NUCLEOTIDE SEQUENCE [LARGE SCALE GENOMIC DNA]</scope>
    <source>
        <strain evidence="1 2">DSM 1137</strain>
    </source>
</reference>
<dbReference type="EMBL" id="AOJE01000070">
    <property type="protein sequence ID" value="ELZ36161.1"/>
    <property type="molecule type" value="Genomic_DNA"/>
</dbReference>
<dbReference type="STRING" id="1227484.C471_15167"/>
<dbReference type="Pfam" id="PF20127">
    <property type="entry name" value="DUF6517"/>
    <property type="match status" value="1"/>
</dbReference>
<name>M0DKY9_9EURY</name>